<name>A0ABR9RXE3_9ACTN</name>
<dbReference type="EMBL" id="JADCSA010001239">
    <property type="protein sequence ID" value="MBE7326241.1"/>
    <property type="molecule type" value="Genomic_DNA"/>
</dbReference>
<proteinExistence type="predicted"/>
<dbReference type="SUPFAM" id="SSF52540">
    <property type="entry name" value="P-loop containing nucleoside triphosphate hydrolases"/>
    <property type="match status" value="1"/>
</dbReference>
<protein>
    <submittedName>
        <fullName evidence="2">Uncharacterized protein</fullName>
    </submittedName>
</protein>
<reference evidence="2 3" key="1">
    <citation type="submission" date="2020-10" db="EMBL/GenBank/DDBJ databases">
        <title>Nocardioides sp. isolated from sludge.</title>
        <authorList>
            <person name="Zhang X."/>
        </authorList>
    </citation>
    <scope>NUCLEOTIDE SEQUENCE [LARGE SCALE GENOMIC DNA]</scope>
    <source>
        <strain evidence="2 3">Y6</strain>
    </source>
</reference>
<comment type="caution">
    <text evidence="2">The sequence shown here is derived from an EMBL/GenBank/DDBJ whole genome shotgun (WGS) entry which is preliminary data.</text>
</comment>
<evidence type="ECO:0000313" key="3">
    <source>
        <dbReference type="Proteomes" id="UP000756387"/>
    </source>
</evidence>
<keyword evidence="3" id="KW-1185">Reference proteome</keyword>
<dbReference type="Proteomes" id="UP000756387">
    <property type="component" value="Unassembled WGS sequence"/>
</dbReference>
<organism evidence="2 3">
    <name type="scientific">Nocardioides malaquae</name>
    <dbReference type="NCBI Taxonomy" id="2773426"/>
    <lineage>
        <taxon>Bacteria</taxon>
        <taxon>Bacillati</taxon>
        <taxon>Actinomycetota</taxon>
        <taxon>Actinomycetes</taxon>
        <taxon>Propionibacteriales</taxon>
        <taxon>Nocardioidaceae</taxon>
        <taxon>Nocardioides</taxon>
    </lineage>
</organism>
<evidence type="ECO:0000313" key="2">
    <source>
        <dbReference type="EMBL" id="MBE7326241.1"/>
    </source>
</evidence>
<dbReference type="InterPro" id="IPR027417">
    <property type="entry name" value="P-loop_NTPase"/>
</dbReference>
<sequence>ETKLKALRSDLANLKEQRNEINAKWKSEKEVVDNIQNTKQNIENFKLEAERAERDGDYGKVAELRYGKIKEAQEQLE</sequence>
<dbReference type="Gene3D" id="6.10.140.130">
    <property type="match status" value="1"/>
</dbReference>
<gene>
    <name evidence="2" type="ORF">IEQ44_16560</name>
</gene>
<evidence type="ECO:0000256" key="1">
    <source>
        <dbReference type="SAM" id="Coils"/>
    </source>
</evidence>
<feature type="non-terminal residue" evidence="2">
    <location>
        <position position="1"/>
    </location>
</feature>
<accession>A0ABR9RXE3</accession>
<feature type="coiled-coil region" evidence="1">
    <location>
        <begin position="4"/>
        <end position="55"/>
    </location>
</feature>
<keyword evidence="1" id="KW-0175">Coiled coil</keyword>
<feature type="non-terminal residue" evidence="2">
    <location>
        <position position="77"/>
    </location>
</feature>